<evidence type="ECO:0000256" key="2">
    <source>
        <dbReference type="SAM" id="SignalP"/>
    </source>
</evidence>
<protein>
    <recommendedName>
        <fullName evidence="5">CASP-like protein</fullName>
    </recommendedName>
</protein>
<keyword evidence="1" id="KW-0812">Transmembrane</keyword>
<dbReference type="EMBL" id="CM009749">
    <property type="protein sequence ID" value="PUZ75381.1"/>
    <property type="molecule type" value="Genomic_DNA"/>
</dbReference>
<keyword evidence="1" id="KW-1133">Transmembrane helix</keyword>
<feature type="chain" id="PRO_5015731539" description="CASP-like protein" evidence="2">
    <location>
        <begin position="17"/>
        <end position="76"/>
    </location>
</feature>
<name>A0A2T7F5P8_9POAL</name>
<proteinExistence type="predicted"/>
<gene>
    <name evidence="3" type="ORF">GQ55_1G160900</name>
</gene>
<accession>A0A2T7F5P8</accession>
<organism evidence="3 4">
    <name type="scientific">Panicum hallii var. hallii</name>
    <dbReference type="NCBI Taxonomy" id="1504633"/>
    <lineage>
        <taxon>Eukaryota</taxon>
        <taxon>Viridiplantae</taxon>
        <taxon>Streptophyta</taxon>
        <taxon>Embryophyta</taxon>
        <taxon>Tracheophyta</taxon>
        <taxon>Spermatophyta</taxon>
        <taxon>Magnoliopsida</taxon>
        <taxon>Liliopsida</taxon>
        <taxon>Poales</taxon>
        <taxon>Poaceae</taxon>
        <taxon>PACMAD clade</taxon>
        <taxon>Panicoideae</taxon>
        <taxon>Panicodae</taxon>
        <taxon>Paniceae</taxon>
        <taxon>Panicinae</taxon>
        <taxon>Panicum</taxon>
        <taxon>Panicum sect. Panicum</taxon>
    </lineage>
</organism>
<keyword evidence="1" id="KW-0472">Membrane</keyword>
<feature type="signal peptide" evidence="2">
    <location>
        <begin position="1"/>
        <end position="16"/>
    </location>
</feature>
<sequence>MACRLVLLPCFHSSAASPCLDVGFTGAWVPLLLSGFVALLFQLAAAAAFVLFRFIYLDISSMDHWCVRACMHGKCP</sequence>
<keyword evidence="2" id="KW-0732">Signal</keyword>
<keyword evidence="4" id="KW-1185">Reference proteome</keyword>
<dbReference type="Proteomes" id="UP000244336">
    <property type="component" value="Chromosome 1"/>
</dbReference>
<dbReference type="AlphaFoldDB" id="A0A2T7F5P8"/>
<reference evidence="3 4" key="1">
    <citation type="submission" date="2018-04" db="EMBL/GenBank/DDBJ databases">
        <title>WGS assembly of Panicum hallii var. hallii HAL2.</title>
        <authorList>
            <person name="Lovell J."/>
            <person name="Jenkins J."/>
            <person name="Lowry D."/>
            <person name="Mamidi S."/>
            <person name="Sreedasyam A."/>
            <person name="Weng X."/>
            <person name="Barry K."/>
            <person name="Bonette J."/>
            <person name="Campitelli B."/>
            <person name="Daum C."/>
            <person name="Gordon S."/>
            <person name="Gould B."/>
            <person name="Lipzen A."/>
            <person name="MacQueen A."/>
            <person name="Palacio-Mejia J."/>
            <person name="Plott C."/>
            <person name="Shakirov E."/>
            <person name="Shu S."/>
            <person name="Yoshinaga Y."/>
            <person name="Zane M."/>
            <person name="Rokhsar D."/>
            <person name="Grimwood J."/>
            <person name="Schmutz J."/>
            <person name="Juenger T."/>
        </authorList>
    </citation>
    <scope>NUCLEOTIDE SEQUENCE [LARGE SCALE GENOMIC DNA]</scope>
    <source>
        <strain evidence="4">cv. HAL2</strain>
    </source>
</reference>
<dbReference type="Gramene" id="PUZ75381">
    <property type="protein sequence ID" value="PUZ75381"/>
    <property type="gene ID" value="GQ55_1G160900"/>
</dbReference>
<feature type="transmembrane region" description="Helical" evidence="1">
    <location>
        <begin position="26"/>
        <end position="52"/>
    </location>
</feature>
<evidence type="ECO:0008006" key="5">
    <source>
        <dbReference type="Google" id="ProtNLM"/>
    </source>
</evidence>
<evidence type="ECO:0000313" key="3">
    <source>
        <dbReference type="EMBL" id="PUZ75381.1"/>
    </source>
</evidence>
<evidence type="ECO:0000313" key="4">
    <source>
        <dbReference type="Proteomes" id="UP000244336"/>
    </source>
</evidence>
<evidence type="ECO:0000256" key="1">
    <source>
        <dbReference type="SAM" id="Phobius"/>
    </source>
</evidence>